<dbReference type="AlphaFoldDB" id="A0A931MVG4"/>
<protein>
    <submittedName>
        <fullName evidence="6">DNA ligase D</fullName>
    </submittedName>
</protein>
<dbReference type="Gene3D" id="3.90.920.10">
    <property type="entry name" value="DNA primase, PRIM domain"/>
    <property type="match status" value="1"/>
</dbReference>
<dbReference type="NCBIfam" id="TIGR02778">
    <property type="entry name" value="ligD_pol"/>
    <property type="match status" value="1"/>
</dbReference>
<evidence type="ECO:0000259" key="5">
    <source>
        <dbReference type="Pfam" id="PF21686"/>
    </source>
</evidence>
<dbReference type="EMBL" id="JADZSC010000002">
    <property type="protein sequence ID" value="MBH0230356.1"/>
    <property type="molecule type" value="Genomic_DNA"/>
</dbReference>
<comment type="catalytic activity">
    <reaction evidence="1">
        <text>ATP + (deoxyribonucleotide)n-3'-hydroxyl + 5'-phospho-(deoxyribonucleotide)m = (deoxyribonucleotide)n+m + AMP + diphosphate.</text>
        <dbReference type="EC" id="6.5.1.1"/>
    </reaction>
</comment>
<dbReference type="GO" id="GO:0005524">
    <property type="term" value="F:ATP binding"/>
    <property type="evidence" value="ECO:0007669"/>
    <property type="project" value="InterPro"/>
</dbReference>
<dbReference type="Pfam" id="PF01068">
    <property type="entry name" value="DNA_ligase_A_M"/>
    <property type="match status" value="1"/>
</dbReference>
<dbReference type="GO" id="GO:0006281">
    <property type="term" value="P:DNA repair"/>
    <property type="evidence" value="ECO:0007669"/>
    <property type="project" value="InterPro"/>
</dbReference>
<feature type="domain" description="DNA ligase D polymerase" evidence="5">
    <location>
        <begin position="321"/>
        <end position="569"/>
    </location>
</feature>
<dbReference type="Gene3D" id="3.30.470.30">
    <property type="entry name" value="DNA ligase/mRNA capping enzyme"/>
    <property type="match status" value="1"/>
</dbReference>
<evidence type="ECO:0000256" key="3">
    <source>
        <dbReference type="ARBA" id="ARBA00049990"/>
    </source>
</evidence>
<dbReference type="InterPro" id="IPR052171">
    <property type="entry name" value="NHEJ_LigD"/>
</dbReference>
<dbReference type="InterPro" id="IPR014145">
    <property type="entry name" value="LigD_pol_dom"/>
</dbReference>
<evidence type="ECO:0000256" key="2">
    <source>
        <dbReference type="ARBA" id="ARBA00049981"/>
    </source>
</evidence>
<keyword evidence="7" id="KW-1185">Reference proteome</keyword>
<name>A0A931MVG4_9BACI</name>
<proteinExistence type="inferred from homology"/>
<dbReference type="NCBIfam" id="TIGR02776">
    <property type="entry name" value="NHEJ_ligase_prk"/>
    <property type="match status" value="1"/>
</dbReference>
<dbReference type="Gene3D" id="2.40.50.140">
    <property type="entry name" value="Nucleic acid-binding proteins"/>
    <property type="match status" value="1"/>
</dbReference>
<dbReference type="SUPFAM" id="SSF56091">
    <property type="entry name" value="DNA ligase/mRNA capping enzyme, catalytic domain"/>
    <property type="match status" value="1"/>
</dbReference>
<dbReference type="PANTHER" id="PTHR42705">
    <property type="entry name" value="BIFUNCTIONAL NON-HOMOLOGOUS END JOINING PROTEIN LIGD"/>
    <property type="match status" value="1"/>
</dbReference>
<comment type="caution">
    <text evidence="6">The sequence shown here is derived from an EMBL/GenBank/DDBJ whole genome shotgun (WGS) entry which is preliminary data.</text>
</comment>
<reference evidence="6 7" key="1">
    <citation type="journal article" date="2005" name="Int. J. Syst. Evol. Microbiol.">
        <title>Halobacillus yeomjeoni sp. nov., isolated from a marine solar saltern in Korea.</title>
        <authorList>
            <person name="Yoon J.H."/>
            <person name="Kang S.J."/>
            <person name="Lee C.H."/>
            <person name="Oh H.W."/>
            <person name="Oh T.K."/>
        </authorList>
    </citation>
    <scope>NUCLEOTIDE SEQUENCE [LARGE SCALE GENOMIC DNA]</scope>
    <source>
        <strain evidence="6 7">KCTC 3957</strain>
    </source>
</reference>
<dbReference type="InterPro" id="IPR014143">
    <property type="entry name" value="NHEJ_ligase_prk"/>
</dbReference>
<gene>
    <name evidence="6" type="primary">ligD</name>
    <name evidence="6" type="ORF">H0267_09050</name>
</gene>
<dbReference type="Proteomes" id="UP000614490">
    <property type="component" value="Unassembled WGS sequence"/>
</dbReference>
<comment type="similarity">
    <text evidence="2">In the C-terminal section; belongs to the ATP-dependent DNA ligase family.</text>
</comment>
<sequence length="590" mass="68745">MNHQPMLPSLSDEPPEHENWAFEVKYDGFRAILHWDEQGISLTSRNGKDLSNNFPEIMDLNKNTAPPFFPLTLDGELVILNTPYQANFQLIQQRGRLRSSNKIEKIAQERPATFMAFDIFNYIKDEYKLRKSKLKNVVDQLGTNRIKYVESFNSYNEVHPIIQLHASEGVVAKSLSHIYKPGTRTKHWLKIKNWRTLSGFLTEFDSKNGYYEIRVFEEKEQVSIGKFKHGMNKEEAQTLKRFFMENGERKGAKWHLEPSVCVDVHCLQLNDGELREPMFKQFRFDLSPQSCTIEKVEWDLSLFPPEVETTNDGKRLWPEHTKKDYLLYLREIAPYMLSFMKEKKVTIIRYPDGIQEQSFFQKHVAAHTPEFVGGWNEQGETYIQCNTLSSLLWYGNQGALEYHIPFNRAGSSDPDEIVFDLDPPDQKQFHTAVLAAQLIKYLMDQLHVVPFIKTSGKKGMQVHIPIAEGSMSYEETRRFTAAITSLLIKEKPDYFTVERLKKKRGNRLYLDYVQHGEKKTIIAPYSSRATKKATVATPLYWSEIKQGLDPETFTLESIKKRIEMLGCPFFSYEEARMKQPISEMKRLISE</sequence>
<dbReference type="Pfam" id="PF21686">
    <property type="entry name" value="LigD_Prim-Pol"/>
    <property type="match status" value="1"/>
</dbReference>
<comment type="similarity">
    <text evidence="3">In the N-terminal section; belongs to the LigD polymerase family.</text>
</comment>
<dbReference type="PROSITE" id="PS00333">
    <property type="entry name" value="DNA_LIGASE_A2"/>
    <property type="match status" value="1"/>
</dbReference>
<dbReference type="RefSeq" id="WP_197316994.1">
    <property type="nucleotide sequence ID" value="NZ_JADZSC010000002.1"/>
</dbReference>
<accession>A0A931MVG4</accession>
<dbReference type="PANTHER" id="PTHR42705:SF2">
    <property type="entry name" value="BIFUNCTIONAL NON-HOMOLOGOUS END JOINING PROTEIN LIGD"/>
    <property type="match status" value="1"/>
</dbReference>
<feature type="domain" description="ATP-dependent DNA ligase family profile" evidence="4">
    <location>
        <begin position="18"/>
        <end position="192"/>
    </location>
</feature>
<dbReference type="PROSITE" id="PS00697">
    <property type="entry name" value="DNA_LIGASE_A1"/>
    <property type="match status" value="1"/>
</dbReference>
<keyword evidence="6" id="KW-0436">Ligase</keyword>
<evidence type="ECO:0000256" key="1">
    <source>
        <dbReference type="ARBA" id="ARBA00034003"/>
    </source>
</evidence>
<dbReference type="InterPro" id="IPR012340">
    <property type="entry name" value="NA-bd_OB-fold"/>
</dbReference>
<dbReference type="GO" id="GO:0006310">
    <property type="term" value="P:DNA recombination"/>
    <property type="evidence" value="ECO:0007669"/>
    <property type="project" value="InterPro"/>
</dbReference>
<evidence type="ECO:0000259" key="4">
    <source>
        <dbReference type="Pfam" id="PF01068"/>
    </source>
</evidence>
<evidence type="ECO:0000313" key="7">
    <source>
        <dbReference type="Proteomes" id="UP000614490"/>
    </source>
</evidence>
<dbReference type="InterPro" id="IPR012310">
    <property type="entry name" value="DNA_ligase_ATP-dep_cent"/>
</dbReference>
<organism evidence="6 7">
    <name type="scientific">Halobacillus yeomjeoni</name>
    <dbReference type="NCBI Taxonomy" id="311194"/>
    <lineage>
        <taxon>Bacteria</taxon>
        <taxon>Bacillati</taxon>
        <taxon>Bacillota</taxon>
        <taxon>Bacilli</taxon>
        <taxon>Bacillales</taxon>
        <taxon>Bacillaceae</taxon>
        <taxon>Halobacillus</taxon>
    </lineage>
</organism>
<dbReference type="InterPro" id="IPR016059">
    <property type="entry name" value="DNA_ligase_ATP-dep_CS"/>
</dbReference>
<dbReference type="GO" id="GO:0003910">
    <property type="term" value="F:DNA ligase (ATP) activity"/>
    <property type="evidence" value="ECO:0007669"/>
    <property type="project" value="UniProtKB-EC"/>
</dbReference>
<evidence type="ECO:0000313" key="6">
    <source>
        <dbReference type="EMBL" id="MBH0230356.1"/>
    </source>
</evidence>